<dbReference type="PANTHER" id="PTHR46268:SF6">
    <property type="entry name" value="UNIVERSAL STRESS PROTEIN UP12"/>
    <property type="match status" value="1"/>
</dbReference>
<keyword evidence="4" id="KW-1185">Reference proteome</keyword>
<dbReference type="AlphaFoldDB" id="A0A1H4D1C2"/>
<dbReference type="EMBL" id="FNRL01000012">
    <property type="protein sequence ID" value="SEA66381.1"/>
    <property type="molecule type" value="Genomic_DNA"/>
</dbReference>
<proteinExistence type="inferred from homology"/>
<accession>A0A1H4D1C2</accession>
<dbReference type="PANTHER" id="PTHR46268">
    <property type="entry name" value="STRESS RESPONSE PROTEIN NHAX"/>
    <property type="match status" value="1"/>
</dbReference>
<dbReference type="STRING" id="408074.SAMN05660909_02891"/>
<dbReference type="Gene3D" id="3.40.50.12370">
    <property type="match status" value="1"/>
</dbReference>
<dbReference type="SUPFAM" id="SSF52402">
    <property type="entry name" value="Adenine nucleotide alpha hydrolases-like"/>
    <property type="match status" value="2"/>
</dbReference>
<reference evidence="4" key="1">
    <citation type="submission" date="2016-10" db="EMBL/GenBank/DDBJ databases">
        <authorList>
            <person name="Varghese N."/>
            <person name="Submissions S."/>
        </authorList>
    </citation>
    <scope>NUCLEOTIDE SEQUENCE [LARGE SCALE GENOMIC DNA]</scope>
    <source>
        <strain evidence="4">DSM 23920</strain>
    </source>
</reference>
<dbReference type="OrthoDB" id="9788959at2"/>
<evidence type="ECO:0000256" key="1">
    <source>
        <dbReference type="ARBA" id="ARBA00008791"/>
    </source>
</evidence>
<evidence type="ECO:0000313" key="4">
    <source>
        <dbReference type="Proteomes" id="UP000199656"/>
    </source>
</evidence>
<dbReference type="Proteomes" id="UP000199656">
    <property type="component" value="Unassembled WGS sequence"/>
</dbReference>
<evidence type="ECO:0000313" key="3">
    <source>
        <dbReference type="EMBL" id="SEA66381.1"/>
    </source>
</evidence>
<dbReference type="InterPro" id="IPR006016">
    <property type="entry name" value="UspA"/>
</dbReference>
<evidence type="ECO:0000259" key="2">
    <source>
        <dbReference type="Pfam" id="PF00582"/>
    </source>
</evidence>
<dbReference type="RefSeq" id="WP_089762639.1">
    <property type="nucleotide sequence ID" value="NZ_BKAT01000018.1"/>
</dbReference>
<organism evidence="3 4">
    <name type="scientific">Chitinophaga terrae</name>
    <name type="common">ex Kim and Jung 2007</name>
    <dbReference type="NCBI Taxonomy" id="408074"/>
    <lineage>
        <taxon>Bacteria</taxon>
        <taxon>Pseudomonadati</taxon>
        <taxon>Bacteroidota</taxon>
        <taxon>Chitinophagia</taxon>
        <taxon>Chitinophagales</taxon>
        <taxon>Chitinophagaceae</taxon>
        <taxon>Chitinophaga</taxon>
    </lineage>
</organism>
<dbReference type="Pfam" id="PF00582">
    <property type="entry name" value="Usp"/>
    <property type="match status" value="1"/>
</dbReference>
<name>A0A1H4D1C2_9BACT</name>
<comment type="similarity">
    <text evidence="1">Belongs to the universal stress protein A family.</text>
</comment>
<protein>
    <submittedName>
        <fullName evidence="3">Nucleotide-binding universal stress protein, UspA family</fullName>
    </submittedName>
</protein>
<feature type="domain" description="UspA" evidence="2">
    <location>
        <begin position="1"/>
        <end position="147"/>
    </location>
</feature>
<sequence length="278" mass="30757">MMKTLLVPVDFTPTSDETVRFATAWSKQYEYNRIILLKTFYENVFSGIVWSADYAAVDHVSVNADREEAQARLQSMAAAITAENENIQVTIALSESPLLRAVIDLARQEEVTMIVLGSNPHVAEEGLIARNLIAIAKASPVRVLVVPAGYTFRPVDKALVPFDFKALHVLGKLQHIAIPANWAITRLLALNVNTGEGEYKPDAATEAELHEYLSPFQYDIHYESSKDIIGHVSEFTAANDVQLIVALPGKHSFLYTLTHKSISEAITRSAKVPVMILK</sequence>
<gene>
    <name evidence="3" type="ORF">SAMN05660909_02891</name>
</gene>